<dbReference type="NCBIfam" id="TIGR00254">
    <property type="entry name" value="GGDEF"/>
    <property type="match status" value="1"/>
</dbReference>
<dbReference type="AlphaFoldDB" id="A0A3N2R538"/>
<keyword evidence="1" id="KW-0812">Transmembrane</keyword>
<sequence length="522" mass="56641">MVAPAAPGRGRNDGGRMTIHRESVAPDGRQGRLIAPCTMLCLATWLATQLPGFLIAAFLLPAILAVTIDRRPHRQRADRDPLTGLDRRASLIAALAAGTEEAARRREETACLVFEIDNFRSFEARLDREALDTLLRLTARRLVAALRDSDTCVRLDGPVFAVALGVMPRLGQPDAERLAQRLQDLLSLPLRIGEEDLRPSLSAGFARAAGVSPLTPEGLLQAATLALIEGQRRGPGTIRAYDHAMQARNRARQRHGRDVGRALENGEIRPFFQPQLCLAIGRVTGAEALARWHRPDGVTVPPVDFLSALEGAGRMRELGAQILDGALAALSDWDARDLGIDRVGVNFSAEELRQADLVDRVGFALGRYGLDPGRLSVEVLETVVAGRPDDTVAANLHGLARLGCRIDLDDFGTGHASITSIRRFPVNRLKIDRSFVRGIDRDMTQRRIVGAILTMADRLELEALAEGVETPGELETIREMGCGHLQGFVLARPMAAADFAAWLAAPRGESPGVPMAQHLRIG</sequence>
<dbReference type="InterPro" id="IPR043128">
    <property type="entry name" value="Rev_trsase/Diguanyl_cyclase"/>
</dbReference>
<dbReference type="Proteomes" id="UP000268016">
    <property type="component" value="Unassembled WGS sequence"/>
</dbReference>
<keyword evidence="1" id="KW-0472">Membrane</keyword>
<dbReference type="CDD" id="cd01948">
    <property type="entry name" value="EAL"/>
    <property type="match status" value="1"/>
</dbReference>
<dbReference type="GO" id="GO:0071111">
    <property type="term" value="F:cyclic-guanylate-specific phosphodiesterase activity"/>
    <property type="evidence" value="ECO:0007669"/>
    <property type="project" value="InterPro"/>
</dbReference>
<comment type="caution">
    <text evidence="4">The sequence shown here is derived from an EMBL/GenBank/DDBJ whole genome shotgun (WGS) entry which is preliminary data.</text>
</comment>
<dbReference type="SUPFAM" id="SSF141868">
    <property type="entry name" value="EAL domain-like"/>
    <property type="match status" value="1"/>
</dbReference>
<dbReference type="Pfam" id="PF00990">
    <property type="entry name" value="GGDEF"/>
    <property type="match status" value="1"/>
</dbReference>
<dbReference type="Pfam" id="PF00563">
    <property type="entry name" value="EAL"/>
    <property type="match status" value="1"/>
</dbReference>
<dbReference type="PROSITE" id="PS50887">
    <property type="entry name" value="GGDEF"/>
    <property type="match status" value="1"/>
</dbReference>
<dbReference type="Gene3D" id="3.30.70.270">
    <property type="match status" value="1"/>
</dbReference>
<accession>A0A3N2R538</accession>
<proteinExistence type="predicted"/>
<dbReference type="PANTHER" id="PTHR33121:SF79">
    <property type="entry name" value="CYCLIC DI-GMP PHOSPHODIESTERASE PDED-RELATED"/>
    <property type="match status" value="1"/>
</dbReference>
<dbReference type="SUPFAM" id="SSF55073">
    <property type="entry name" value="Nucleotide cyclase"/>
    <property type="match status" value="1"/>
</dbReference>
<evidence type="ECO:0000313" key="5">
    <source>
        <dbReference type="Proteomes" id="UP000268016"/>
    </source>
</evidence>
<dbReference type="SMART" id="SM00052">
    <property type="entry name" value="EAL"/>
    <property type="match status" value="1"/>
</dbReference>
<protein>
    <submittedName>
        <fullName evidence="4">GGDEF domain-containing protein</fullName>
    </submittedName>
</protein>
<gene>
    <name evidence="4" type="ORF">EAT49_09820</name>
</gene>
<dbReference type="Gene3D" id="3.20.20.450">
    <property type="entry name" value="EAL domain"/>
    <property type="match status" value="1"/>
</dbReference>
<dbReference type="PANTHER" id="PTHR33121">
    <property type="entry name" value="CYCLIC DI-GMP PHOSPHODIESTERASE PDEF"/>
    <property type="match status" value="1"/>
</dbReference>
<dbReference type="InterPro" id="IPR000160">
    <property type="entry name" value="GGDEF_dom"/>
</dbReference>
<evidence type="ECO:0000313" key="4">
    <source>
        <dbReference type="EMBL" id="ROU02612.1"/>
    </source>
</evidence>
<evidence type="ECO:0000259" key="3">
    <source>
        <dbReference type="PROSITE" id="PS50887"/>
    </source>
</evidence>
<evidence type="ECO:0000256" key="1">
    <source>
        <dbReference type="SAM" id="Phobius"/>
    </source>
</evidence>
<dbReference type="InterPro" id="IPR050706">
    <property type="entry name" value="Cyclic-di-GMP_PDE-like"/>
</dbReference>
<keyword evidence="1" id="KW-1133">Transmembrane helix</keyword>
<feature type="transmembrane region" description="Helical" evidence="1">
    <location>
        <begin position="33"/>
        <end position="66"/>
    </location>
</feature>
<dbReference type="InterPro" id="IPR029787">
    <property type="entry name" value="Nucleotide_cyclase"/>
</dbReference>
<dbReference type="InterPro" id="IPR035919">
    <property type="entry name" value="EAL_sf"/>
</dbReference>
<evidence type="ECO:0000259" key="2">
    <source>
        <dbReference type="PROSITE" id="PS50883"/>
    </source>
</evidence>
<feature type="domain" description="EAL" evidence="2">
    <location>
        <begin position="252"/>
        <end position="507"/>
    </location>
</feature>
<dbReference type="EMBL" id="RDRB01000004">
    <property type="protein sequence ID" value="ROU02612.1"/>
    <property type="molecule type" value="Genomic_DNA"/>
</dbReference>
<dbReference type="OrthoDB" id="9814202at2"/>
<dbReference type="CDD" id="cd01949">
    <property type="entry name" value="GGDEF"/>
    <property type="match status" value="1"/>
</dbReference>
<name>A0A3N2R538_9RHOB</name>
<dbReference type="PROSITE" id="PS50883">
    <property type="entry name" value="EAL"/>
    <property type="match status" value="1"/>
</dbReference>
<keyword evidence="5" id="KW-1185">Reference proteome</keyword>
<dbReference type="InterPro" id="IPR001633">
    <property type="entry name" value="EAL_dom"/>
</dbReference>
<reference evidence="4 5" key="1">
    <citation type="submission" date="2018-10" db="EMBL/GenBank/DDBJ databases">
        <title>Histidinibacterium lentulum gen. nov., sp. nov., a marine bacterium from the culture broth of Picochlorum sp. 122.</title>
        <authorList>
            <person name="Wang G."/>
        </authorList>
    </citation>
    <scope>NUCLEOTIDE SEQUENCE [LARGE SCALE GENOMIC DNA]</scope>
    <source>
        <strain evidence="4 5">B17</strain>
    </source>
</reference>
<feature type="domain" description="GGDEF" evidence="3">
    <location>
        <begin position="107"/>
        <end position="243"/>
    </location>
</feature>
<organism evidence="4 5">
    <name type="scientific">Histidinibacterium lentulum</name>
    <dbReference type="NCBI Taxonomy" id="2480588"/>
    <lineage>
        <taxon>Bacteria</taxon>
        <taxon>Pseudomonadati</taxon>
        <taxon>Pseudomonadota</taxon>
        <taxon>Alphaproteobacteria</taxon>
        <taxon>Rhodobacterales</taxon>
        <taxon>Paracoccaceae</taxon>
        <taxon>Histidinibacterium</taxon>
    </lineage>
</organism>
<dbReference type="SMART" id="SM00267">
    <property type="entry name" value="GGDEF"/>
    <property type="match status" value="1"/>
</dbReference>